<dbReference type="Gene3D" id="3.40.630.30">
    <property type="match status" value="2"/>
</dbReference>
<feature type="domain" description="N-acetyltransferase" evidence="3">
    <location>
        <begin position="13"/>
        <end position="169"/>
    </location>
</feature>
<dbReference type="PANTHER" id="PTHR43420">
    <property type="entry name" value="ACETYLTRANSFERASE"/>
    <property type="match status" value="1"/>
</dbReference>
<accession>A0A5B2VPC1</accession>
<comment type="caution">
    <text evidence="4">The sequence shown here is derived from an EMBL/GenBank/DDBJ whole genome shotgun (WGS) entry which is preliminary data.</text>
</comment>
<dbReference type="CDD" id="cd04301">
    <property type="entry name" value="NAT_SF"/>
    <property type="match status" value="1"/>
</dbReference>
<evidence type="ECO:0000256" key="1">
    <source>
        <dbReference type="ARBA" id="ARBA00022679"/>
    </source>
</evidence>
<dbReference type="EMBL" id="VUOC01000004">
    <property type="protein sequence ID" value="KAA2240540.1"/>
    <property type="molecule type" value="Genomic_DNA"/>
</dbReference>
<evidence type="ECO:0000259" key="3">
    <source>
        <dbReference type="PROSITE" id="PS51186"/>
    </source>
</evidence>
<dbReference type="PANTHER" id="PTHR43420:SF44">
    <property type="entry name" value="ACETYLTRANSFERASE YPEA"/>
    <property type="match status" value="1"/>
</dbReference>
<dbReference type="AlphaFoldDB" id="A0A5B2VPC1"/>
<dbReference type="Pfam" id="PF00583">
    <property type="entry name" value="Acetyltransf_1"/>
    <property type="match status" value="2"/>
</dbReference>
<protein>
    <submittedName>
        <fullName evidence="4">GNAT family N-acetyltransferase</fullName>
    </submittedName>
</protein>
<gene>
    <name evidence="4" type="ORF">F0L74_30785</name>
</gene>
<dbReference type="InterPro" id="IPR050680">
    <property type="entry name" value="YpeA/RimI_acetyltransf"/>
</dbReference>
<feature type="domain" description="N-acetyltransferase" evidence="3">
    <location>
        <begin position="166"/>
        <end position="291"/>
    </location>
</feature>
<keyword evidence="2" id="KW-0012">Acyltransferase</keyword>
<dbReference type="Proteomes" id="UP000324611">
    <property type="component" value="Unassembled WGS sequence"/>
</dbReference>
<dbReference type="PROSITE" id="PS51186">
    <property type="entry name" value="GNAT"/>
    <property type="match status" value="2"/>
</dbReference>
<dbReference type="InterPro" id="IPR016181">
    <property type="entry name" value="Acyl_CoA_acyltransferase"/>
</dbReference>
<evidence type="ECO:0000313" key="4">
    <source>
        <dbReference type="EMBL" id="KAA2240540.1"/>
    </source>
</evidence>
<keyword evidence="5" id="KW-1185">Reference proteome</keyword>
<proteinExistence type="predicted"/>
<evidence type="ECO:0000313" key="5">
    <source>
        <dbReference type="Proteomes" id="UP000324611"/>
    </source>
</evidence>
<reference evidence="4 5" key="1">
    <citation type="submission" date="2019-09" db="EMBL/GenBank/DDBJ databases">
        <title>Chitinophaga ginsengihumi sp. nov., isolated from soil of ginseng rhizosphere.</title>
        <authorList>
            <person name="Lee J."/>
        </authorList>
    </citation>
    <scope>NUCLEOTIDE SEQUENCE [LARGE SCALE GENOMIC DNA]</scope>
    <source>
        <strain evidence="4 5">BN140078</strain>
    </source>
</reference>
<organism evidence="4 5">
    <name type="scientific">Chitinophaga agrisoli</name>
    <dbReference type="NCBI Taxonomy" id="2607653"/>
    <lineage>
        <taxon>Bacteria</taxon>
        <taxon>Pseudomonadati</taxon>
        <taxon>Bacteroidota</taxon>
        <taxon>Chitinophagia</taxon>
        <taxon>Chitinophagales</taxon>
        <taxon>Chitinophagaceae</taxon>
        <taxon>Chitinophaga</taxon>
    </lineage>
</organism>
<sequence length="291" mass="32896">MVRGNYASTCIMLHFNTLENTPLPVICTVFNEAFSDYMVPIHLTMPLLEQKLQGENISLAHSLGAFDGASLVGLILHGTDDWRRPQLLYNGGTGVIPSHRGQRLVQQLYGRYIPQFKTQGVAQLLLEVISTNTPAIKAYRHCGFTQSRFFHCYKGQPAPQRVREDLTLRQDLLPDWPLLSSFGSQQPSWANSIASIQRESTDTATWLAYQQDTLVGFISIYRGTKRIRQLGVHPDHRRQGIASALLQHAVKEYHGPFSFVNITDDNKGLQAFLEKNGFTLTVQQYEMKLMC</sequence>
<reference evidence="4 5" key="2">
    <citation type="submission" date="2019-09" db="EMBL/GenBank/DDBJ databases">
        <authorList>
            <person name="Jin C."/>
        </authorList>
    </citation>
    <scope>NUCLEOTIDE SEQUENCE [LARGE SCALE GENOMIC DNA]</scope>
    <source>
        <strain evidence="4 5">BN140078</strain>
    </source>
</reference>
<dbReference type="InterPro" id="IPR000182">
    <property type="entry name" value="GNAT_dom"/>
</dbReference>
<evidence type="ECO:0000256" key="2">
    <source>
        <dbReference type="ARBA" id="ARBA00023315"/>
    </source>
</evidence>
<name>A0A5B2VPC1_9BACT</name>
<dbReference type="SUPFAM" id="SSF55729">
    <property type="entry name" value="Acyl-CoA N-acyltransferases (Nat)"/>
    <property type="match status" value="2"/>
</dbReference>
<keyword evidence="1 4" id="KW-0808">Transferase</keyword>
<dbReference type="GO" id="GO:0016747">
    <property type="term" value="F:acyltransferase activity, transferring groups other than amino-acyl groups"/>
    <property type="evidence" value="ECO:0007669"/>
    <property type="project" value="InterPro"/>
</dbReference>